<dbReference type="RefSeq" id="WP_204695878.1">
    <property type="nucleotide sequence ID" value="NZ_JAFBEC010000002.1"/>
</dbReference>
<comment type="caution">
    <text evidence="1">The sequence shown here is derived from an EMBL/GenBank/DDBJ whole genome shotgun (WGS) entry which is preliminary data.</text>
</comment>
<sequence>MVRIQKGTVIVLQRMQPDTYRIETTYGEVLIEESQNYTIYLTDAKLYRNGSIRGVYLGQGGKELIRGSSRTLFYDPVYGYTLRNRTVVHKGRLLTVENKQLAVMILQDPPTNNFAYVLPYDIPTITRFRVGDQVTVRSNLVVGYDYYNEDSNTYDTFTSHMEPFKGQPGNVTEVDRNGKYRLTLSSMYQFTDEMLVDALATKTYTQNVEVEETIHTVQSDMINAKIDQALDERLYLTDPSAFQKLVDEKKGFS</sequence>
<evidence type="ECO:0000313" key="2">
    <source>
        <dbReference type="Proteomes" id="UP000741863"/>
    </source>
</evidence>
<organism evidence="1 2">
    <name type="scientific">Geomicrobium sediminis</name>
    <dbReference type="NCBI Taxonomy" id="1347788"/>
    <lineage>
        <taxon>Bacteria</taxon>
        <taxon>Bacillati</taxon>
        <taxon>Bacillota</taxon>
        <taxon>Bacilli</taxon>
        <taxon>Bacillales</taxon>
        <taxon>Geomicrobium</taxon>
    </lineage>
</organism>
<name>A0ABS2P8V3_9BACL</name>
<keyword evidence="2" id="KW-1185">Reference proteome</keyword>
<evidence type="ECO:0000313" key="1">
    <source>
        <dbReference type="EMBL" id="MBM7631833.1"/>
    </source>
</evidence>
<dbReference type="Proteomes" id="UP000741863">
    <property type="component" value="Unassembled WGS sequence"/>
</dbReference>
<dbReference type="EMBL" id="JAFBEC010000002">
    <property type="protein sequence ID" value="MBM7631833.1"/>
    <property type="molecule type" value="Genomic_DNA"/>
</dbReference>
<reference evidence="1 2" key="1">
    <citation type="submission" date="2021-01" db="EMBL/GenBank/DDBJ databases">
        <title>Genomic Encyclopedia of Type Strains, Phase IV (KMG-IV): sequencing the most valuable type-strain genomes for metagenomic binning, comparative biology and taxonomic classification.</title>
        <authorList>
            <person name="Goeker M."/>
        </authorList>
    </citation>
    <scope>NUCLEOTIDE SEQUENCE [LARGE SCALE GENOMIC DNA]</scope>
    <source>
        <strain evidence="1 2">DSM 25540</strain>
    </source>
</reference>
<gene>
    <name evidence="1" type="ORF">JOD17_000925</name>
</gene>
<protein>
    <submittedName>
        <fullName evidence="1">Uncharacterized protein</fullName>
    </submittedName>
</protein>
<accession>A0ABS2P8V3</accession>
<proteinExistence type="predicted"/>